<dbReference type="EMBL" id="LT906446">
    <property type="protein sequence ID" value="SNU96395.1"/>
    <property type="molecule type" value="Genomic_DNA"/>
</dbReference>
<dbReference type="AlphaFoldDB" id="A0A239TFG8"/>
<dbReference type="GeneID" id="78506609"/>
<gene>
    <name evidence="1" type="ORF">SAMEA4364220_00578</name>
</gene>
<organism evidence="1 2">
    <name type="scientific">Megamonas hypermegale</name>
    <dbReference type="NCBI Taxonomy" id="158847"/>
    <lineage>
        <taxon>Bacteria</taxon>
        <taxon>Bacillati</taxon>
        <taxon>Bacillota</taxon>
        <taxon>Negativicutes</taxon>
        <taxon>Selenomonadales</taxon>
        <taxon>Selenomonadaceae</taxon>
        <taxon>Megamonas</taxon>
    </lineage>
</organism>
<proteinExistence type="predicted"/>
<evidence type="ECO:0000313" key="1">
    <source>
        <dbReference type="EMBL" id="SNU96395.1"/>
    </source>
</evidence>
<sequence>MEYVGLPAIDVIERLNANNVKFKINYTVPIKGYFKVDPDKLYIIRVRKLEDDILELTAAAKMRKEVS</sequence>
<reference evidence="1 2" key="1">
    <citation type="submission" date="2017-06" db="EMBL/GenBank/DDBJ databases">
        <authorList>
            <consortium name="Pathogen Informatics"/>
        </authorList>
    </citation>
    <scope>NUCLEOTIDE SEQUENCE [LARGE SCALE GENOMIC DNA]</scope>
    <source>
        <strain evidence="1 2">NCTC10570</strain>
    </source>
</reference>
<accession>A0A239TFG8</accession>
<name>A0A239TFG8_9FIRM</name>
<dbReference type="RefSeq" id="WP_027890889.1">
    <property type="nucleotide sequence ID" value="NZ_CALXYH010000038.1"/>
</dbReference>
<evidence type="ECO:0000313" key="2">
    <source>
        <dbReference type="Proteomes" id="UP000215383"/>
    </source>
</evidence>
<protein>
    <submittedName>
        <fullName evidence="1">Uncharacterized protein</fullName>
    </submittedName>
</protein>
<dbReference type="Proteomes" id="UP000215383">
    <property type="component" value="Chromosome 1"/>
</dbReference>
<keyword evidence="2" id="KW-1185">Reference proteome</keyword>
<dbReference type="OrthoDB" id="1669730at2"/>